<name>A0A3N4UHN5_9BURK</name>
<organism evidence="1 2">
    <name type="scientific">Tibeticola sediminis</name>
    <dbReference type="NCBI Taxonomy" id="1917811"/>
    <lineage>
        <taxon>Bacteria</taxon>
        <taxon>Pseudomonadati</taxon>
        <taxon>Pseudomonadota</taxon>
        <taxon>Betaproteobacteria</taxon>
        <taxon>Burkholderiales</taxon>
        <taxon>Comamonadaceae</taxon>
        <taxon>Tibeticola</taxon>
    </lineage>
</organism>
<dbReference type="Proteomes" id="UP000272193">
    <property type="component" value="Unassembled WGS sequence"/>
</dbReference>
<accession>A0A3N4UHN5</accession>
<reference evidence="1 2" key="1">
    <citation type="submission" date="2018-11" db="EMBL/GenBank/DDBJ databases">
        <title>Genomic Encyclopedia of Type Strains, Phase IV (KMG-IV): sequencing the most valuable type-strain genomes for metagenomic binning, comparative biology and taxonomic classification.</title>
        <authorList>
            <person name="Goeker M."/>
        </authorList>
    </citation>
    <scope>NUCLEOTIDE SEQUENCE [LARGE SCALE GENOMIC DNA]</scope>
    <source>
        <strain evidence="1 2">DSM 101684</strain>
    </source>
</reference>
<keyword evidence="2" id="KW-1185">Reference proteome</keyword>
<dbReference type="OrthoDB" id="8906834at2"/>
<dbReference type="RefSeq" id="WP_124222962.1">
    <property type="nucleotide sequence ID" value="NZ_RKQL01000004.1"/>
</dbReference>
<dbReference type="InterPro" id="IPR021333">
    <property type="entry name" value="DUF2946"/>
</dbReference>
<comment type="caution">
    <text evidence="1">The sequence shown here is derived from an EMBL/GenBank/DDBJ whole genome shotgun (WGS) entry which is preliminary data.</text>
</comment>
<proteinExistence type="predicted"/>
<dbReference type="AlphaFoldDB" id="A0A3N4UHN5"/>
<protein>
    <submittedName>
        <fullName evidence="1">DUF2946 family protein</fullName>
    </submittedName>
</protein>
<gene>
    <name evidence="1" type="ORF">EDC62_1875</name>
</gene>
<evidence type="ECO:0000313" key="2">
    <source>
        <dbReference type="Proteomes" id="UP000272193"/>
    </source>
</evidence>
<dbReference type="Pfam" id="PF11162">
    <property type="entry name" value="DUF2946"/>
    <property type="match status" value="1"/>
</dbReference>
<evidence type="ECO:0000313" key="1">
    <source>
        <dbReference type="EMBL" id="RPE66801.1"/>
    </source>
</evidence>
<dbReference type="EMBL" id="RKQL01000004">
    <property type="protein sequence ID" value="RPE66801.1"/>
    <property type="molecule type" value="Genomic_DNA"/>
</dbReference>
<sequence length="142" mass="14984">MVERSRLNRLAAWFALLAIALAALMPTVSRTLQWRAAAHAPSEWMEVCSTAGMQWVSLRTGEVSPTDPSRGSTGRPTLEACPYCVFTADRLGPPVAAHPPLPALGRAVAPALTPPAQALWLAAAPPHQRGPPISETPAPLPA</sequence>